<comment type="catalytic activity">
    <reaction evidence="1">
        <text>ATP + protein L-histidine = ADP + protein N-phospho-L-histidine.</text>
        <dbReference type="EC" id="2.7.13.3"/>
    </reaction>
</comment>
<dbReference type="SMART" id="SM00091">
    <property type="entry name" value="PAS"/>
    <property type="match status" value="1"/>
</dbReference>
<dbReference type="GO" id="GO:0016020">
    <property type="term" value="C:membrane"/>
    <property type="evidence" value="ECO:0007669"/>
    <property type="project" value="UniProtKB-SubCell"/>
</dbReference>
<dbReference type="eggNOG" id="COG5002">
    <property type="taxonomic scope" value="Bacteria"/>
</dbReference>
<dbReference type="GO" id="GO:0000156">
    <property type="term" value="F:phosphorelay response regulator activity"/>
    <property type="evidence" value="ECO:0007669"/>
    <property type="project" value="TreeGrafter"/>
</dbReference>
<sequence length="592" mass="67625">MQREFSLKVKLIVSFWLVLVFSLAVPSNYFIQSVEQKVDSQHLQYVQERMEIVQWIIAQEEEKKPEKLDSILKSLDFLDDARVSVLDAQGMIIADSRQHREEFEGMSSYIDYPEVVQARHETGYHTASDPWEDDRRLYMATRIDLSSEQEDTGYLRLVTPFSGLHPYFQHVSANLWKFVLLSLFLSCIVVYLMVTYLTFRLKPMIKMAQSIGQGNFQQRIQDSPGREFDPLVEAINRMAEDVEKSMELVSSQKSDLETIVNGIKDGLAALDNQGRIISCNQSFKKIFQHLDTINGKKPVEIFFNNSLQAACEEVLGNSMKQTRTMELEIKEKFYDVHVVSPSDQQNIGAIILLHDITDLKNLESIRKDFVANASHELRTPLTSIKGYTETMLQHPDIMQEKGTELLQVVIKNTDNMIRLLDDILQLSRIESTQDQVALDDVDLAAVIFKSWNNCSHYTEGKNIVFESELEQEGQLLVRGEAEYLGQVFQNLFENSIKFVPGEGFIQVLVRQEGNQVWVGVQDNGPGIPAAEQQRIFERFYRVKKDKKKVKGTGLGLAICKNIIKAFGGRIWVESPVPGSDSGCIVWFSLNRS</sequence>
<dbReference type="PANTHER" id="PTHR42878:SF7">
    <property type="entry name" value="SENSOR HISTIDINE KINASE GLRK"/>
    <property type="match status" value="1"/>
</dbReference>
<evidence type="ECO:0000256" key="11">
    <source>
        <dbReference type="ARBA" id="ARBA00023012"/>
    </source>
</evidence>
<evidence type="ECO:0000256" key="6">
    <source>
        <dbReference type="ARBA" id="ARBA00022692"/>
    </source>
</evidence>
<evidence type="ECO:0000256" key="4">
    <source>
        <dbReference type="ARBA" id="ARBA00022553"/>
    </source>
</evidence>
<dbReference type="GO" id="GO:0030295">
    <property type="term" value="F:protein kinase activator activity"/>
    <property type="evidence" value="ECO:0007669"/>
    <property type="project" value="TreeGrafter"/>
</dbReference>
<evidence type="ECO:0000256" key="1">
    <source>
        <dbReference type="ARBA" id="ARBA00000085"/>
    </source>
</evidence>
<dbReference type="Pfam" id="PF08448">
    <property type="entry name" value="PAS_4"/>
    <property type="match status" value="1"/>
</dbReference>
<dbReference type="InterPro" id="IPR003661">
    <property type="entry name" value="HisK_dim/P_dom"/>
</dbReference>
<evidence type="ECO:0000259" key="14">
    <source>
        <dbReference type="PROSITE" id="PS50109"/>
    </source>
</evidence>
<evidence type="ECO:0000256" key="13">
    <source>
        <dbReference type="SAM" id="Phobius"/>
    </source>
</evidence>
<evidence type="ECO:0000313" key="17">
    <source>
        <dbReference type="Proteomes" id="UP000005496"/>
    </source>
</evidence>
<dbReference type="RefSeq" id="WP_008868981.1">
    <property type="nucleotide sequence ID" value="NZ_ACJN02000001.1"/>
</dbReference>
<dbReference type="AlphaFoldDB" id="D6SME1"/>
<dbReference type="InterPro" id="IPR003660">
    <property type="entry name" value="HAMP_dom"/>
</dbReference>
<feature type="domain" description="HAMP" evidence="15">
    <location>
        <begin position="195"/>
        <end position="247"/>
    </location>
</feature>
<gene>
    <name evidence="16" type="ORF">Dthio_PD3291</name>
</gene>
<dbReference type="InterPro" id="IPR050351">
    <property type="entry name" value="BphY/WalK/GraS-like"/>
</dbReference>
<keyword evidence="10 13" id="KW-1133">Transmembrane helix</keyword>
<accession>D6SME1</accession>
<dbReference type="SMART" id="SM00388">
    <property type="entry name" value="HisKA"/>
    <property type="match status" value="1"/>
</dbReference>
<comment type="caution">
    <text evidence="16">The sequence shown here is derived from an EMBL/GenBank/DDBJ whole genome shotgun (WGS) entry which is preliminary data.</text>
</comment>
<dbReference type="Proteomes" id="UP000005496">
    <property type="component" value="Unassembled WGS sequence"/>
</dbReference>
<dbReference type="Gene3D" id="1.10.287.130">
    <property type="match status" value="1"/>
</dbReference>
<keyword evidence="8 16" id="KW-0418">Kinase</keyword>
<dbReference type="CDD" id="cd06225">
    <property type="entry name" value="HAMP"/>
    <property type="match status" value="1"/>
</dbReference>
<dbReference type="InterPro" id="IPR035965">
    <property type="entry name" value="PAS-like_dom_sf"/>
</dbReference>
<dbReference type="Pfam" id="PF00512">
    <property type="entry name" value="HisKA"/>
    <property type="match status" value="1"/>
</dbReference>
<dbReference type="NCBIfam" id="TIGR00229">
    <property type="entry name" value="sensory_box"/>
    <property type="match status" value="1"/>
</dbReference>
<evidence type="ECO:0000256" key="10">
    <source>
        <dbReference type="ARBA" id="ARBA00022989"/>
    </source>
</evidence>
<dbReference type="GO" id="GO:0005524">
    <property type="term" value="F:ATP binding"/>
    <property type="evidence" value="ECO:0007669"/>
    <property type="project" value="UniProtKB-KW"/>
</dbReference>
<dbReference type="CDD" id="cd00082">
    <property type="entry name" value="HisKA"/>
    <property type="match status" value="1"/>
</dbReference>
<dbReference type="SUPFAM" id="SSF47384">
    <property type="entry name" value="Homodimeric domain of signal transducing histidine kinase"/>
    <property type="match status" value="1"/>
</dbReference>
<dbReference type="InterPro" id="IPR000014">
    <property type="entry name" value="PAS"/>
</dbReference>
<proteinExistence type="predicted"/>
<dbReference type="Pfam" id="PF02518">
    <property type="entry name" value="HATPase_c"/>
    <property type="match status" value="1"/>
</dbReference>
<protein>
    <recommendedName>
        <fullName evidence="3">histidine kinase</fullName>
        <ecNumber evidence="3">2.7.13.3</ecNumber>
    </recommendedName>
</protein>
<evidence type="ECO:0000256" key="2">
    <source>
        <dbReference type="ARBA" id="ARBA00004141"/>
    </source>
</evidence>
<dbReference type="InterPro" id="IPR005467">
    <property type="entry name" value="His_kinase_dom"/>
</dbReference>
<dbReference type="InterPro" id="IPR036890">
    <property type="entry name" value="HATPase_C_sf"/>
</dbReference>
<evidence type="ECO:0000256" key="8">
    <source>
        <dbReference type="ARBA" id="ARBA00022777"/>
    </source>
</evidence>
<evidence type="ECO:0000256" key="5">
    <source>
        <dbReference type="ARBA" id="ARBA00022679"/>
    </source>
</evidence>
<dbReference type="PROSITE" id="PS50109">
    <property type="entry name" value="HIS_KIN"/>
    <property type="match status" value="1"/>
</dbReference>
<evidence type="ECO:0000259" key="15">
    <source>
        <dbReference type="PROSITE" id="PS50885"/>
    </source>
</evidence>
<dbReference type="FunFam" id="1.10.287.130:FF:000001">
    <property type="entry name" value="Two-component sensor histidine kinase"/>
    <property type="match status" value="1"/>
</dbReference>
<evidence type="ECO:0000256" key="7">
    <source>
        <dbReference type="ARBA" id="ARBA00022741"/>
    </source>
</evidence>
<dbReference type="InterPro" id="IPR036097">
    <property type="entry name" value="HisK_dim/P_sf"/>
</dbReference>
<dbReference type="PRINTS" id="PR00344">
    <property type="entry name" value="BCTRLSENSOR"/>
</dbReference>
<keyword evidence="4" id="KW-0597">Phosphoprotein</keyword>
<dbReference type="OrthoDB" id="9813151at2"/>
<evidence type="ECO:0000313" key="16">
    <source>
        <dbReference type="EMBL" id="EFI35852.1"/>
    </source>
</evidence>
<dbReference type="InterPro" id="IPR003594">
    <property type="entry name" value="HATPase_dom"/>
</dbReference>
<dbReference type="InterPro" id="IPR004358">
    <property type="entry name" value="Sig_transdc_His_kin-like_C"/>
</dbReference>
<dbReference type="SUPFAM" id="SSF55874">
    <property type="entry name" value="ATPase domain of HSP90 chaperone/DNA topoisomerase II/histidine kinase"/>
    <property type="match status" value="1"/>
</dbReference>
<dbReference type="Gene3D" id="3.30.565.10">
    <property type="entry name" value="Histidine kinase-like ATPase, C-terminal domain"/>
    <property type="match status" value="1"/>
</dbReference>
<keyword evidence="6 13" id="KW-0812">Transmembrane</keyword>
<dbReference type="SMART" id="SM00304">
    <property type="entry name" value="HAMP"/>
    <property type="match status" value="1"/>
</dbReference>
<dbReference type="InterPro" id="IPR013656">
    <property type="entry name" value="PAS_4"/>
</dbReference>
<dbReference type="Gene3D" id="3.30.450.20">
    <property type="entry name" value="PAS domain"/>
    <property type="match status" value="2"/>
</dbReference>
<keyword evidence="12 13" id="KW-0472">Membrane</keyword>
<keyword evidence="5" id="KW-0808">Transferase</keyword>
<dbReference type="GO" id="GO:0000155">
    <property type="term" value="F:phosphorelay sensor kinase activity"/>
    <property type="evidence" value="ECO:0007669"/>
    <property type="project" value="InterPro"/>
</dbReference>
<dbReference type="SMART" id="SM00387">
    <property type="entry name" value="HATPase_c"/>
    <property type="match status" value="1"/>
</dbReference>
<dbReference type="EMBL" id="ACJN02000001">
    <property type="protein sequence ID" value="EFI35852.1"/>
    <property type="molecule type" value="Genomic_DNA"/>
</dbReference>
<evidence type="ECO:0000256" key="9">
    <source>
        <dbReference type="ARBA" id="ARBA00022840"/>
    </source>
</evidence>
<comment type="subcellular location">
    <subcellularLocation>
        <location evidence="2">Membrane</location>
        <topology evidence="2">Multi-pass membrane protein</topology>
    </subcellularLocation>
</comment>
<feature type="domain" description="Histidine kinase" evidence="14">
    <location>
        <begin position="372"/>
        <end position="592"/>
    </location>
</feature>
<evidence type="ECO:0000256" key="3">
    <source>
        <dbReference type="ARBA" id="ARBA00012438"/>
    </source>
</evidence>
<keyword evidence="11" id="KW-0902">Two-component regulatory system</keyword>
<dbReference type="PROSITE" id="PS50885">
    <property type="entry name" value="HAMP"/>
    <property type="match status" value="1"/>
</dbReference>
<reference evidence="16" key="1">
    <citation type="submission" date="2010-05" db="EMBL/GenBank/DDBJ databases">
        <title>The draft genome of Desulfonatronospira thiodismutans ASO3-1.</title>
        <authorList>
            <consortium name="US DOE Joint Genome Institute (JGI-PGF)"/>
            <person name="Lucas S."/>
            <person name="Copeland A."/>
            <person name="Lapidus A."/>
            <person name="Cheng J.-F."/>
            <person name="Bruce D."/>
            <person name="Goodwin L."/>
            <person name="Pitluck S."/>
            <person name="Chertkov O."/>
            <person name="Brettin T."/>
            <person name="Detter J.C."/>
            <person name="Han C."/>
            <person name="Land M.L."/>
            <person name="Hauser L."/>
            <person name="Kyrpides N."/>
            <person name="Mikhailova N."/>
            <person name="Muyzer G."/>
            <person name="Woyke T."/>
        </authorList>
    </citation>
    <scope>NUCLEOTIDE SEQUENCE [LARGE SCALE GENOMIC DNA]</scope>
    <source>
        <strain evidence="16">ASO3-1</strain>
    </source>
</reference>
<name>D6SME1_9BACT</name>
<dbReference type="PANTHER" id="PTHR42878">
    <property type="entry name" value="TWO-COMPONENT HISTIDINE KINASE"/>
    <property type="match status" value="1"/>
</dbReference>
<dbReference type="Pfam" id="PF00672">
    <property type="entry name" value="HAMP"/>
    <property type="match status" value="1"/>
</dbReference>
<dbReference type="FunFam" id="3.30.565.10:FF:000006">
    <property type="entry name" value="Sensor histidine kinase WalK"/>
    <property type="match status" value="1"/>
</dbReference>
<dbReference type="SUPFAM" id="SSF55785">
    <property type="entry name" value="PYP-like sensor domain (PAS domain)"/>
    <property type="match status" value="1"/>
</dbReference>
<organism evidence="16 17">
    <name type="scientific">Desulfonatronospira thiodismutans ASO3-1</name>
    <dbReference type="NCBI Taxonomy" id="555779"/>
    <lineage>
        <taxon>Bacteria</taxon>
        <taxon>Pseudomonadati</taxon>
        <taxon>Thermodesulfobacteriota</taxon>
        <taxon>Desulfovibrionia</taxon>
        <taxon>Desulfovibrionales</taxon>
        <taxon>Desulfonatronovibrionaceae</taxon>
        <taxon>Desulfonatronospira</taxon>
    </lineage>
</organism>
<keyword evidence="7" id="KW-0547">Nucleotide-binding</keyword>
<dbReference type="CDD" id="cd00075">
    <property type="entry name" value="HATPase"/>
    <property type="match status" value="1"/>
</dbReference>
<feature type="transmembrane region" description="Helical" evidence="13">
    <location>
        <begin position="175"/>
        <end position="199"/>
    </location>
</feature>
<evidence type="ECO:0000256" key="12">
    <source>
        <dbReference type="ARBA" id="ARBA00023136"/>
    </source>
</evidence>
<dbReference type="EC" id="2.7.13.3" evidence="3"/>
<dbReference type="Gene3D" id="6.10.340.10">
    <property type="match status" value="1"/>
</dbReference>
<keyword evidence="9" id="KW-0067">ATP-binding</keyword>
<keyword evidence="17" id="KW-1185">Reference proteome</keyword>
<dbReference type="GO" id="GO:0007234">
    <property type="term" value="P:osmosensory signaling via phosphorelay pathway"/>
    <property type="evidence" value="ECO:0007669"/>
    <property type="project" value="TreeGrafter"/>
</dbReference>